<dbReference type="EMBL" id="JAALAA010000007">
    <property type="protein sequence ID" value="NGN93177.1"/>
    <property type="molecule type" value="Genomic_DNA"/>
</dbReference>
<accession>A0A6M1R9U9</accession>
<sequence length="95" mass="10780">MDRQEAWEAAQTYTWEQDMRRGDWATQRTAKMPEPPWPSPENPILEALLQDARKNVADGMSVDLAMLQLATHCWFEGGIEGYDRGQGDARSETAP</sequence>
<keyword evidence="2" id="KW-1185">Reference proteome</keyword>
<dbReference type="RefSeq" id="WP_165110737.1">
    <property type="nucleotide sequence ID" value="NZ_JAALAA010000007.1"/>
</dbReference>
<reference evidence="1 2" key="1">
    <citation type="submission" date="2020-02" db="EMBL/GenBank/DDBJ databases">
        <title>Whole-genome analyses of novel actinobacteria.</title>
        <authorList>
            <person name="Sahin N."/>
        </authorList>
    </citation>
    <scope>NUCLEOTIDE SEQUENCE [LARGE SCALE GENOMIC DNA]</scope>
    <source>
        <strain evidence="1 2">KC13</strain>
    </source>
</reference>
<protein>
    <submittedName>
        <fullName evidence="1">Uncharacterized protein</fullName>
    </submittedName>
</protein>
<dbReference type="Proteomes" id="UP000483261">
    <property type="component" value="Unassembled WGS sequence"/>
</dbReference>
<evidence type="ECO:0000313" key="2">
    <source>
        <dbReference type="Proteomes" id="UP000483261"/>
    </source>
</evidence>
<organism evidence="1 2">
    <name type="scientific">Nocardioides turkmenicus</name>
    <dbReference type="NCBI Taxonomy" id="2711220"/>
    <lineage>
        <taxon>Bacteria</taxon>
        <taxon>Bacillati</taxon>
        <taxon>Actinomycetota</taxon>
        <taxon>Actinomycetes</taxon>
        <taxon>Propionibacteriales</taxon>
        <taxon>Nocardioidaceae</taxon>
        <taxon>Nocardioides</taxon>
    </lineage>
</organism>
<gene>
    <name evidence="1" type="ORF">G5C66_10570</name>
</gene>
<evidence type="ECO:0000313" key="1">
    <source>
        <dbReference type="EMBL" id="NGN93177.1"/>
    </source>
</evidence>
<dbReference type="AlphaFoldDB" id="A0A6M1R9U9"/>
<name>A0A6M1R9U9_9ACTN</name>
<proteinExistence type="predicted"/>
<comment type="caution">
    <text evidence="1">The sequence shown here is derived from an EMBL/GenBank/DDBJ whole genome shotgun (WGS) entry which is preliminary data.</text>
</comment>